<accession>A0A8H6HWM9</accession>
<comment type="caution">
    <text evidence="4">The sequence shown here is derived from an EMBL/GenBank/DDBJ whole genome shotgun (WGS) entry which is preliminary data.</text>
</comment>
<evidence type="ECO:0000313" key="4">
    <source>
        <dbReference type="EMBL" id="KAF6753712.1"/>
    </source>
</evidence>
<gene>
    <name evidence="4" type="ORF">DFP72DRAFT_1069277</name>
</gene>
<reference evidence="4 5" key="1">
    <citation type="submission" date="2020-07" db="EMBL/GenBank/DDBJ databases">
        <title>Comparative genomics of pyrophilous fungi reveals a link between fire events and developmental genes.</title>
        <authorList>
            <consortium name="DOE Joint Genome Institute"/>
            <person name="Steindorff A.S."/>
            <person name="Carver A."/>
            <person name="Calhoun S."/>
            <person name="Stillman K."/>
            <person name="Liu H."/>
            <person name="Lipzen A."/>
            <person name="Pangilinan J."/>
            <person name="Labutti K."/>
            <person name="Bruns T.D."/>
            <person name="Grigoriev I.V."/>
        </authorList>
    </citation>
    <scope>NUCLEOTIDE SEQUENCE [LARGE SCALE GENOMIC DNA]</scope>
    <source>
        <strain evidence="4 5">CBS 144469</strain>
    </source>
</reference>
<protein>
    <submittedName>
        <fullName evidence="4">NAD(P)-binding protein</fullName>
    </submittedName>
</protein>
<dbReference type="PANTHER" id="PTHR24320:SF282">
    <property type="entry name" value="WW DOMAIN-CONTAINING OXIDOREDUCTASE"/>
    <property type="match status" value="1"/>
</dbReference>
<keyword evidence="3" id="KW-0560">Oxidoreductase</keyword>
<dbReference type="Gene3D" id="3.40.50.720">
    <property type="entry name" value="NAD(P)-binding Rossmann-like Domain"/>
    <property type="match status" value="1"/>
</dbReference>
<keyword evidence="5" id="KW-1185">Reference proteome</keyword>
<dbReference type="Pfam" id="PF00106">
    <property type="entry name" value="adh_short"/>
    <property type="match status" value="1"/>
</dbReference>
<comment type="similarity">
    <text evidence="1">Belongs to the short-chain dehydrogenases/reductases (SDR) family.</text>
</comment>
<dbReference type="AlphaFoldDB" id="A0A8H6HWM9"/>
<evidence type="ECO:0000256" key="2">
    <source>
        <dbReference type="ARBA" id="ARBA00022857"/>
    </source>
</evidence>
<evidence type="ECO:0000313" key="5">
    <source>
        <dbReference type="Proteomes" id="UP000521943"/>
    </source>
</evidence>
<name>A0A8H6HWM9_9AGAR</name>
<dbReference type="EMBL" id="JACGCI010000038">
    <property type="protein sequence ID" value="KAF6753712.1"/>
    <property type="molecule type" value="Genomic_DNA"/>
</dbReference>
<dbReference type="GO" id="GO:0016491">
    <property type="term" value="F:oxidoreductase activity"/>
    <property type="evidence" value="ECO:0007669"/>
    <property type="project" value="UniProtKB-KW"/>
</dbReference>
<sequence length="339" mass="37412">MPDREMAPKPTVHKSFDVEKDLVDMKGKVVIVTGGNTGIGFETVKQLLRAKTSRVYLAARNEGRATEAIDALKAEGLVIAGESEVRWHKLDLGDPKGAKASAEDFLKKEERLDVLINNAADMYSSDIGQYGVSNMHIVNYISPYIFTKTLLPLLKKTALEPDSDVRIVNVTSQMYARVPTPVSYKTLEDFNIKYSWRPASNLVRYANSKLAMNLWSRHLQTQLIASESSGNGVTVLALHPGVVTSYEMPLPCLQGPINNLMRALLKAVEPEVGCRTSVFAAAAKQVRDERERYQAVGGVYLEDLPVPGTVVEMTATAKDDQLKEDLIATTEQFLKELGL</sequence>
<dbReference type="InterPro" id="IPR002347">
    <property type="entry name" value="SDR_fam"/>
</dbReference>
<proteinExistence type="inferred from homology"/>
<keyword evidence="2" id="KW-0521">NADP</keyword>
<evidence type="ECO:0000256" key="3">
    <source>
        <dbReference type="ARBA" id="ARBA00023002"/>
    </source>
</evidence>
<dbReference type="PROSITE" id="PS00061">
    <property type="entry name" value="ADH_SHORT"/>
    <property type="match status" value="1"/>
</dbReference>
<evidence type="ECO:0000256" key="1">
    <source>
        <dbReference type="ARBA" id="ARBA00006484"/>
    </source>
</evidence>
<dbReference type="SUPFAM" id="SSF51735">
    <property type="entry name" value="NAD(P)-binding Rossmann-fold domains"/>
    <property type="match status" value="1"/>
</dbReference>
<dbReference type="InterPro" id="IPR036291">
    <property type="entry name" value="NAD(P)-bd_dom_sf"/>
</dbReference>
<organism evidence="4 5">
    <name type="scientific">Ephemerocybe angulata</name>
    <dbReference type="NCBI Taxonomy" id="980116"/>
    <lineage>
        <taxon>Eukaryota</taxon>
        <taxon>Fungi</taxon>
        <taxon>Dikarya</taxon>
        <taxon>Basidiomycota</taxon>
        <taxon>Agaricomycotina</taxon>
        <taxon>Agaricomycetes</taxon>
        <taxon>Agaricomycetidae</taxon>
        <taxon>Agaricales</taxon>
        <taxon>Agaricineae</taxon>
        <taxon>Psathyrellaceae</taxon>
        <taxon>Ephemerocybe</taxon>
    </lineage>
</organism>
<dbReference type="Proteomes" id="UP000521943">
    <property type="component" value="Unassembled WGS sequence"/>
</dbReference>
<dbReference type="PANTHER" id="PTHR24320">
    <property type="entry name" value="RETINOL DEHYDROGENASE"/>
    <property type="match status" value="1"/>
</dbReference>
<dbReference type="InterPro" id="IPR020904">
    <property type="entry name" value="Sc_DH/Rdtase_CS"/>
</dbReference>
<dbReference type="OrthoDB" id="191139at2759"/>
<dbReference type="PRINTS" id="PR00081">
    <property type="entry name" value="GDHRDH"/>
</dbReference>